<dbReference type="Proteomes" id="UP001215280">
    <property type="component" value="Unassembled WGS sequence"/>
</dbReference>
<keyword evidence="3 7" id="KW-1133">Transmembrane helix</keyword>
<dbReference type="AlphaFoldDB" id="A0AAD7IJF2"/>
<keyword evidence="5 7" id="KW-0472">Membrane</keyword>
<keyword evidence="6" id="KW-0012">Acyltransferase</keyword>
<evidence type="ECO:0008006" key="10">
    <source>
        <dbReference type="Google" id="ProtNLM"/>
    </source>
</evidence>
<keyword evidence="1" id="KW-0808">Transferase</keyword>
<comment type="caution">
    <text evidence="8">The sequence shown here is derived from an EMBL/GenBank/DDBJ whole genome shotgun (WGS) entry which is preliminary data.</text>
</comment>
<evidence type="ECO:0000256" key="4">
    <source>
        <dbReference type="ARBA" id="ARBA00023098"/>
    </source>
</evidence>
<evidence type="ECO:0000256" key="2">
    <source>
        <dbReference type="ARBA" id="ARBA00022692"/>
    </source>
</evidence>
<keyword evidence="9" id="KW-1185">Reference proteome</keyword>
<feature type="transmembrane region" description="Helical" evidence="7">
    <location>
        <begin position="78"/>
        <end position="98"/>
    </location>
</feature>
<feature type="transmembrane region" description="Helical" evidence="7">
    <location>
        <begin position="35"/>
        <end position="58"/>
    </location>
</feature>
<evidence type="ECO:0000256" key="3">
    <source>
        <dbReference type="ARBA" id="ARBA00022989"/>
    </source>
</evidence>
<accession>A0AAD7IJF2</accession>
<evidence type="ECO:0000256" key="6">
    <source>
        <dbReference type="ARBA" id="ARBA00023315"/>
    </source>
</evidence>
<evidence type="ECO:0000256" key="1">
    <source>
        <dbReference type="ARBA" id="ARBA00022679"/>
    </source>
</evidence>
<evidence type="ECO:0000313" key="9">
    <source>
        <dbReference type="Proteomes" id="UP001215280"/>
    </source>
</evidence>
<keyword evidence="2 7" id="KW-0812">Transmembrane</keyword>
<protein>
    <recommendedName>
        <fullName evidence="10">Phospholipid/glycerol acyltransferase domain-containing protein</fullName>
    </recommendedName>
</protein>
<dbReference type="EMBL" id="JARJLG010000107">
    <property type="protein sequence ID" value="KAJ7744537.1"/>
    <property type="molecule type" value="Genomic_DNA"/>
</dbReference>
<dbReference type="PANTHER" id="PTHR23063:SF60">
    <property type="entry name" value="LYSOPHOSPHATIDIC ACID:OLEOYL-COA ACYLTRANSFERASE 1"/>
    <property type="match status" value="1"/>
</dbReference>
<evidence type="ECO:0000256" key="5">
    <source>
        <dbReference type="ARBA" id="ARBA00023136"/>
    </source>
</evidence>
<evidence type="ECO:0000313" key="8">
    <source>
        <dbReference type="EMBL" id="KAJ7744537.1"/>
    </source>
</evidence>
<keyword evidence="4" id="KW-0443">Lipid metabolism</keyword>
<dbReference type="PANTHER" id="PTHR23063">
    <property type="entry name" value="PHOSPHOLIPID ACYLTRANSFERASE"/>
    <property type="match status" value="1"/>
</dbReference>
<dbReference type="GO" id="GO:0016746">
    <property type="term" value="F:acyltransferase activity"/>
    <property type="evidence" value="ECO:0007669"/>
    <property type="project" value="UniProtKB-KW"/>
</dbReference>
<name>A0AAD7IJF2_9AGAR</name>
<reference evidence="8" key="1">
    <citation type="submission" date="2023-03" db="EMBL/GenBank/DDBJ databases">
        <title>Massive genome expansion in bonnet fungi (Mycena s.s.) driven by repeated elements and novel gene families across ecological guilds.</title>
        <authorList>
            <consortium name="Lawrence Berkeley National Laboratory"/>
            <person name="Harder C.B."/>
            <person name="Miyauchi S."/>
            <person name="Viragh M."/>
            <person name="Kuo A."/>
            <person name="Thoen E."/>
            <person name="Andreopoulos B."/>
            <person name="Lu D."/>
            <person name="Skrede I."/>
            <person name="Drula E."/>
            <person name="Henrissat B."/>
            <person name="Morin E."/>
            <person name="Kohler A."/>
            <person name="Barry K."/>
            <person name="LaButti K."/>
            <person name="Morin E."/>
            <person name="Salamov A."/>
            <person name="Lipzen A."/>
            <person name="Mereny Z."/>
            <person name="Hegedus B."/>
            <person name="Baldrian P."/>
            <person name="Stursova M."/>
            <person name="Weitz H."/>
            <person name="Taylor A."/>
            <person name="Grigoriev I.V."/>
            <person name="Nagy L.G."/>
            <person name="Martin F."/>
            <person name="Kauserud H."/>
        </authorList>
    </citation>
    <scope>NUCLEOTIDE SEQUENCE</scope>
    <source>
        <strain evidence="8">CBHHK188m</strain>
    </source>
</reference>
<proteinExistence type="predicted"/>
<dbReference type="GO" id="GO:0006629">
    <property type="term" value="P:lipid metabolic process"/>
    <property type="evidence" value="ECO:0007669"/>
    <property type="project" value="UniProtKB-KW"/>
</dbReference>
<evidence type="ECO:0000256" key="7">
    <source>
        <dbReference type="SAM" id="Phobius"/>
    </source>
</evidence>
<organism evidence="8 9">
    <name type="scientific">Mycena maculata</name>
    <dbReference type="NCBI Taxonomy" id="230809"/>
    <lineage>
        <taxon>Eukaryota</taxon>
        <taxon>Fungi</taxon>
        <taxon>Dikarya</taxon>
        <taxon>Basidiomycota</taxon>
        <taxon>Agaricomycotina</taxon>
        <taxon>Agaricomycetes</taxon>
        <taxon>Agaricomycetidae</taxon>
        <taxon>Agaricales</taxon>
        <taxon>Marasmiineae</taxon>
        <taxon>Mycenaceae</taxon>
        <taxon>Mycena</taxon>
    </lineage>
</organism>
<sequence>MEKYSAYRDPGTGVQPFLPLVPPPRDFLAKLSVPLALLLAVLRTALVLLLLLLQLILVEGISIVFIPVPVLHRFVTRVFTLLTARLALFSLGVFWISVDNVTRKRGRGAKDIETWNPRAGDLIVSNWVSWVEILWLAFRFNPIFILPVTETIIPSLVATASEAITHTPGRRTGTGSANITANRGATVRVPIVGFRQVSLVSALRSTGTTPGAASGRYQNLEEIRSNATRPLVIFPECTTSNGRALLHFANVFREKVPVRGYNVFVMCVRYDPPTRFAVTLAHTIPKALNPLSHVFSVATSLAPQAVSIRLLAPSESPSSPLFLASEVLTGSNEADPLADACAALIAQIGKMKRTRMGWEDKVSFLDLFHAKKKR</sequence>
<gene>
    <name evidence="8" type="ORF">DFH07DRAFT_978482</name>
</gene>